<name>A0A2D2DJ89_9BURK</name>
<protein>
    <recommendedName>
        <fullName evidence="4">Peptide methionine sulfoxide reductase MsrA</fullName>
        <shortName evidence="4">Protein-methionine-S-oxide reductase</shortName>
        <ecNumber evidence="4">1.8.4.11</ecNumber>
    </recommendedName>
    <alternativeName>
        <fullName evidence="4">Peptide-methionine (S)-S-oxide reductase</fullName>
        <shortName evidence="4">Peptide Met(O) reductase</shortName>
    </alternativeName>
</protein>
<dbReference type="EMBL" id="CP024608">
    <property type="protein sequence ID" value="ATQ75025.1"/>
    <property type="molecule type" value="Genomic_DNA"/>
</dbReference>
<organism evidence="6 7">
    <name type="scientific">Massilia violaceinigra</name>
    <dbReference type="NCBI Taxonomy" id="2045208"/>
    <lineage>
        <taxon>Bacteria</taxon>
        <taxon>Pseudomonadati</taxon>
        <taxon>Pseudomonadota</taxon>
        <taxon>Betaproteobacteria</taxon>
        <taxon>Burkholderiales</taxon>
        <taxon>Oxalobacteraceae</taxon>
        <taxon>Telluria group</taxon>
        <taxon>Massilia</taxon>
    </lineage>
</organism>
<dbReference type="GO" id="GO:0008113">
    <property type="term" value="F:peptide-methionine (S)-S-oxide reductase activity"/>
    <property type="evidence" value="ECO:0007669"/>
    <property type="project" value="UniProtKB-UniRule"/>
</dbReference>
<dbReference type="EC" id="1.8.4.11" evidence="4"/>
<dbReference type="Gene3D" id="3.30.1060.10">
    <property type="entry name" value="Peptide methionine sulphoxide reductase MsrA"/>
    <property type="match status" value="1"/>
</dbReference>
<comment type="catalytic activity">
    <reaction evidence="3 4">
        <text>[thioredoxin]-disulfide + L-methionine + H2O = L-methionine (S)-S-oxide + [thioredoxin]-dithiol</text>
        <dbReference type="Rhea" id="RHEA:19993"/>
        <dbReference type="Rhea" id="RHEA-COMP:10698"/>
        <dbReference type="Rhea" id="RHEA-COMP:10700"/>
        <dbReference type="ChEBI" id="CHEBI:15377"/>
        <dbReference type="ChEBI" id="CHEBI:29950"/>
        <dbReference type="ChEBI" id="CHEBI:50058"/>
        <dbReference type="ChEBI" id="CHEBI:57844"/>
        <dbReference type="ChEBI" id="CHEBI:58772"/>
        <dbReference type="EC" id="1.8.4.11"/>
    </reaction>
</comment>
<evidence type="ECO:0000256" key="2">
    <source>
        <dbReference type="ARBA" id="ARBA00047806"/>
    </source>
</evidence>
<dbReference type="AlphaFoldDB" id="A0A2D2DJ89"/>
<dbReference type="InterPro" id="IPR002569">
    <property type="entry name" value="Met_Sox_Rdtase_MsrA_dom"/>
</dbReference>
<dbReference type="Proteomes" id="UP000229897">
    <property type="component" value="Chromosome"/>
</dbReference>
<dbReference type="NCBIfam" id="TIGR00401">
    <property type="entry name" value="msrA"/>
    <property type="match status" value="1"/>
</dbReference>
<dbReference type="SUPFAM" id="SSF55068">
    <property type="entry name" value="Peptide methionine sulfoxide reductase"/>
    <property type="match status" value="1"/>
</dbReference>
<dbReference type="KEGG" id="mass:CR152_11220"/>
<reference evidence="6" key="1">
    <citation type="submission" date="2017-10" db="EMBL/GenBank/DDBJ databases">
        <title>Massilia psychrophilum sp. nov., a novel purple-pigmented bacterium isolated from Tianshan glacier, Xinjiang Municipality, China.</title>
        <authorList>
            <person name="Wang H."/>
        </authorList>
    </citation>
    <scope>NUCLEOTIDE SEQUENCE [LARGE SCALE GENOMIC DNA]</scope>
    <source>
        <strain evidence="6">B2</strain>
    </source>
</reference>
<comment type="function">
    <text evidence="4">Has an important function as a repair enzyme for proteins that have been inactivated by oxidation. Catalyzes the reversible oxidation-reduction of methionine sulfoxide in proteins to methionine.</text>
</comment>
<dbReference type="RefSeq" id="WP_099874994.1">
    <property type="nucleotide sequence ID" value="NZ_CP024608.1"/>
</dbReference>
<accession>A0A2D2DJ89</accession>
<dbReference type="HAMAP" id="MF_01401">
    <property type="entry name" value="MsrA"/>
    <property type="match status" value="1"/>
</dbReference>
<evidence type="ECO:0000313" key="7">
    <source>
        <dbReference type="Proteomes" id="UP000229897"/>
    </source>
</evidence>
<gene>
    <name evidence="4 6" type="primary">msrA</name>
    <name evidence="6" type="ORF">CR152_11220</name>
</gene>
<evidence type="ECO:0000256" key="1">
    <source>
        <dbReference type="ARBA" id="ARBA00023002"/>
    </source>
</evidence>
<proteinExistence type="inferred from homology"/>
<feature type="domain" description="Peptide methionine sulphoxide reductase MsrA" evidence="5">
    <location>
        <begin position="10"/>
        <end position="159"/>
    </location>
</feature>
<dbReference type="OrthoDB" id="4174719at2"/>
<dbReference type="InterPro" id="IPR036509">
    <property type="entry name" value="Met_Sox_Rdtase_MsrA_sf"/>
</dbReference>
<comment type="similarity">
    <text evidence="4">Belongs to the MsrA Met sulfoxide reductase family.</text>
</comment>
<dbReference type="Pfam" id="PF01625">
    <property type="entry name" value="PMSR"/>
    <property type="match status" value="1"/>
</dbReference>
<dbReference type="GO" id="GO:0033744">
    <property type="term" value="F:L-methionine:thioredoxin-disulfide S-oxidoreductase activity"/>
    <property type="evidence" value="ECO:0007669"/>
    <property type="project" value="RHEA"/>
</dbReference>
<dbReference type="PANTHER" id="PTHR43774">
    <property type="entry name" value="PEPTIDE METHIONINE SULFOXIDE REDUCTASE"/>
    <property type="match status" value="1"/>
</dbReference>
<evidence type="ECO:0000256" key="3">
    <source>
        <dbReference type="ARBA" id="ARBA00048782"/>
    </source>
</evidence>
<sequence length="179" mass="19709">MTNQSGMQVAILGGGCFWCLEAVFLEARGVLKVESGYMGGHDDNPTYEQVCAGATGHAEVVRIVFDAGAIEYHDLLEIFFTIHDPTTLNRQGNDVGTQYRSVIFVDSPEQEATARQVIAEMACVWDAPIVTQVQPAGTWHKAEDEHQNYFSRHPLQGYCALVVAPKVTKFLTTFAGRLT</sequence>
<evidence type="ECO:0000259" key="5">
    <source>
        <dbReference type="Pfam" id="PF01625"/>
    </source>
</evidence>
<comment type="catalytic activity">
    <reaction evidence="2 4">
        <text>L-methionyl-[protein] + [thioredoxin]-disulfide + H2O = L-methionyl-(S)-S-oxide-[protein] + [thioredoxin]-dithiol</text>
        <dbReference type="Rhea" id="RHEA:14217"/>
        <dbReference type="Rhea" id="RHEA-COMP:10698"/>
        <dbReference type="Rhea" id="RHEA-COMP:10700"/>
        <dbReference type="Rhea" id="RHEA-COMP:12313"/>
        <dbReference type="Rhea" id="RHEA-COMP:12315"/>
        <dbReference type="ChEBI" id="CHEBI:15377"/>
        <dbReference type="ChEBI" id="CHEBI:16044"/>
        <dbReference type="ChEBI" id="CHEBI:29950"/>
        <dbReference type="ChEBI" id="CHEBI:44120"/>
        <dbReference type="ChEBI" id="CHEBI:50058"/>
        <dbReference type="EC" id="1.8.4.11"/>
    </reaction>
</comment>
<dbReference type="PANTHER" id="PTHR43774:SF1">
    <property type="entry name" value="PEPTIDE METHIONINE SULFOXIDE REDUCTASE MSRA 2"/>
    <property type="match status" value="1"/>
</dbReference>
<evidence type="ECO:0000313" key="6">
    <source>
        <dbReference type="EMBL" id="ATQ75025.1"/>
    </source>
</evidence>
<evidence type="ECO:0000256" key="4">
    <source>
        <dbReference type="HAMAP-Rule" id="MF_01401"/>
    </source>
</evidence>
<keyword evidence="1 4" id="KW-0560">Oxidoreductase</keyword>
<keyword evidence="7" id="KW-1185">Reference proteome</keyword>
<feature type="active site" evidence="4">
    <location>
        <position position="16"/>
    </location>
</feature>